<organism evidence="1">
    <name type="scientific">Tanacetum cinerariifolium</name>
    <name type="common">Dalmatian daisy</name>
    <name type="synonym">Chrysanthemum cinerariifolium</name>
    <dbReference type="NCBI Taxonomy" id="118510"/>
    <lineage>
        <taxon>Eukaryota</taxon>
        <taxon>Viridiplantae</taxon>
        <taxon>Streptophyta</taxon>
        <taxon>Embryophyta</taxon>
        <taxon>Tracheophyta</taxon>
        <taxon>Spermatophyta</taxon>
        <taxon>Magnoliopsida</taxon>
        <taxon>eudicotyledons</taxon>
        <taxon>Gunneridae</taxon>
        <taxon>Pentapetalae</taxon>
        <taxon>asterids</taxon>
        <taxon>campanulids</taxon>
        <taxon>Asterales</taxon>
        <taxon>Asteraceae</taxon>
        <taxon>Asteroideae</taxon>
        <taxon>Anthemideae</taxon>
        <taxon>Anthemidinae</taxon>
        <taxon>Tanacetum</taxon>
    </lineage>
</organism>
<proteinExistence type="predicted"/>
<dbReference type="PANTHER" id="PTHR33067:SF35">
    <property type="entry name" value="ASPARTIC PEPTIDASE DDI1-TYPE DOMAIN-CONTAINING PROTEIN"/>
    <property type="match status" value="1"/>
</dbReference>
<keyword evidence="1" id="KW-0548">Nucleotidyltransferase</keyword>
<dbReference type="AlphaFoldDB" id="A0A699HG14"/>
<comment type="caution">
    <text evidence="1">The sequence shown here is derived from an EMBL/GenBank/DDBJ whole genome shotgun (WGS) entry which is preliminary data.</text>
</comment>
<dbReference type="PANTHER" id="PTHR33067">
    <property type="entry name" value="RNA-DIRECTED DNA POLYMERASE-RELATED"/>
    <property type="match status" value="1"/>
</dbReference>
<dbReference type="InterPro" id="IPR021109">
    <property type="entry name" value="Peptidase_aspartic_dom_sf"/>
</dbReference>
<reference evidence="1" key="1">
    <citation type="journal article" date="2019" name="Sci. Rep.">
        <title>Draft genome of Tanacetum cinerariifolium, the natural source of mosquito coil.</title>
        <authorList>
            <person name="Yamashiro T."/>
            <person name="Shiraishi A."/>
            <person name="Satake H."/>
            <person name="Nakayama K."/>
        </authorList>
    </citation>
    <scope>NUCLEOTIDE SEQUENCE</scope>
</reference>
<keyword evidence="1" id="KW-0808">Transferase</keyword>
<protein>
    <submittedName>
        <fullName evidence="1">Reverse transcriptase domain-containing protein</fullName>
    </submittedName>
</protein>
<accession>A0A699HG14</accession>
<dbReference type="EMBL" id="BKCJ010151995">
    <property type="protein sequence ID" value="GEY10259.1"/>
    <property type="molecule type" value="Genomic_DNA"/>
</dbReference>
<keyword evidence="1" id="KW-0695">RNA-directed DNA polymerase</keyword>
<dbReference type="Gene3D" id="2.40.70.10">
    <property type="entry name" value="Acid Proteases"/>
    <property type="match status" value="1"/>
</dbReference>
<dbReference type="GO" id="GO:0003964">
    <property type="term" value="F:RNA-directed DNA polymerase activity"/>
    <property type="evidence" value="ECO:0007669"/>
    <property type="project" value="UniProtKB-KW"/>
</dbReference>
<name>A0A699HG14_TANCI</name>
<sequence length="777" mass="87715">MCTRSSSNLIVESFTIPKQRNRRRSKQIVEPEHQTIVETPVATMADTRTMSKLLQAPTEGYGDAIVIPSLLAENFELKFGLLSLVTSSQFHGFERDDPHSHIPWTWLEKEPRRSIHTWEDLVLKFMNYFFPPSKTTNLKNDITNFQQKFDETFNSLKAAALGNSLNHTPRDALTIIGNKSKVRTSRNKAVVSKVNTTTSSTSPSPDVTALTEIVKELLLNIKATQQATIKAIEETCVTCCGPHPYYECLSADGNTFVACAAVGPYNQGANLRGDVKAITNLSSVAYEGTLILPTFSSLPKKVEREPKVTKDKSLLSNKENLFELVNTTLTENCLMVLLKKLPEKLRDLGKFLIPCDFQGLESCMALDDLGASINLMPFSVWKKLSLLDLTPTRMTLKLATRTAHALIDVHGEELILRDDDENLIFHPDSTPKYPHNHGNESINMINLIDITCEDRFPKILKFKKSNHPSSGSTTPLSDFSPSLTPFETSDSLLEVLVDELALLDLFPSRNEDDYFNFEADLRKIEYLLNQDPLTESDIKIINPILEKFTGKPAIDYSPPPGDDDDDDDDLFDLKSDNDEWKKLLYGDSYNDIDFEKDKNKDSKMKSLVVEAHIVESNDLLPWLLDNDLTLPEKPSESSEIATLSSSSFRNKDNVVNPGIHILGRTQILKDESKDKDLKDKDLSLDDRDFLSISSDQELLFFLELIVIDTLLSFSSENEDRVFNSEILVSKGIHSFTLILSHQTYETFMIINIHPNIFNEGPMKIFPFFCFYPMDKGI</sequence>
<evidence type="ECO:0000313" key="1">
    <source>
        <dbReference type="EMBL" id="GEY10259.1"/>
    </source>
</evidence>
<gene>
    <name evidence="1" type="ORF">Tci_382233</name>
</gene>